<proteinExistence type="predicted"/>
<dbReference type="AlphaFoldDB" id="A0A974AAV0"/>
<gene>
    <name evidence="2" type="ORF">HU230_18870</name>
</gene>
<dbReference type="RefSeq" id="WP_176531386.1">
    <property type="nucleotide sequence ID" value="NZ_CP088022.1"/>
</dbReference>
<dbReference type="EMBL" id="JABWSX010000001">
    <property type="protein sequence ID" value="NVL07767.1"/>
    <property type="molecule type" value="Genomic_DNA"/>
</dbReference>
<evidence type="ECO:0000259" key="1">
    <source>
        <dbReference type="Pfam" id="PF14090"/>
    </source>
</evidence>
<name>A0A974AAV0_9BRAD</name>
<sequence>MTTLTLGSPTLASDLSLPPQARIILAHLEAGKDITASQSMLVYHIYRLSDCILKIRDAGYDILTTMRKDEVGGKYASYSLAPKKVLH</sequence>
<accession>A0A974AAV0</accession>
<evidence type="ECO:0000313" key="2">
    <source>
        <dbReference type="EMBL" id="NVL07767.1"/>
    </source>
</evidence>
<dbReference type="GO" id="GO:0003677">
    <property type="term" value="F:DNA binding"/>
    <property type="evidence" value="ECO:0007669"/>
    <property type="project" value="UniProtKB-KW"/>
</dbReference>
<keyword evidence="2" id="KW-0238">DNA-binding</keyword>
<organism evidence="2">
    <name type="scientific">Bradyrhizobium quebecense</name>
    <dbReference type="NCBI Taxonomy" id="2748629"/>
    <lineage>
        <taxon>Bacteria</taxon>
        <taxon>Pseudomonadati</taxon>
        <taxon>Pseudomonadota</taxon>
        <taxon>Alphaproteobacteria</taxon>
        <taxon>Hyphomicrobiales</taxon>
        <taxon>Nitrobacteraceae</taxon>
        <taxon>Bradyrhizobium</taxon>
    </lineage>
</organism>
<reference evidence="2" key="1">
    <citation type="submission" date="2020-06" db="EMBL/GenBank/DDBJ databases">
        <title>Whole Genome Sequence of Bradyrhizobium sp. Strain 66S1MB.</title>
        <authorList>
            <person name="Bromfield E."/>
            <person name="Cloutier S."/>
        </authorList>
    </citation>
    <scope>NUCLEOTIDE SEQUENCE</scope>
    <source>
        <strain evidence="2">66S1MB</strain>
    </source>
</reference>
<protein>
    <submittedName>
        <fullName evidence="2">DNA-binding protein</fullName>
    </submittedName>
</protein>
<comment type="caution">
    <text evidence="2">The sequence shown here is derived from an EMBL/GenBank/DDBJ whole genome shotgun (WGS) entry which is preliminary data.</text>
</comment>
<feature type="domain" description="Winged helix-turn-helix" evidence="1">
    <location>
        <begin position="19"/>
        <end position="81"/>
    </location>
</feature>
<dbReference type="Pfam" id="PF14090">
    <property type="entry name" value="HTH_39"/>
    <property type="match status" value="1"/>
</dbReference>
<dbReference type="InterPro" id="IPR055245">
    <property type="entry name" value="HTH_proteobacteria"/>
</dbReference>